<dbReference type="EMBL" id="JAGYWB010000010">
    <property type="protein sequence ID" value="KAI0508017.1"/>
    <property type="molecule type" value="Genomic_DNA"/>
</dbReference>
<evidence type="ECO:0000313" key="1">
    <source>
        <dbReference type="EMBL" id="KAI0508017.1"/>
    </source>
</evidence>
<organism evidence="1 2">
    <name type="scientific">Dendrobium nobile</name>
    <name type="common">Orchid</name>
    <dbReference type="NCBI Taxonomy" id="94219"/>
    <lineage>
        <taxon>Eukaryota</taxon>
        <taxon>Viridiplantae</taxon>
        <taxon>Streptophyta</taxon>
        <taxon>Embryophyta</taxon>
        <taxon>Tracheophyta</taxon>
        <taxon>Spermatophyta</taxon>
        <taxon>Magnoliopsida</taxon>
        <taxon>Liliopsida</taxon>
        <taxon>Asparagales</taxon>
        <taxon>Orchidaceae</taxon>
        <taxon>Epidendroideae</taxon>
        <taxon>Malaxideae</taxon>
        <taxon>Dendrobiinae</taxon>
        <taxon>Dendrobium</taxon>
    </lineage>
</organism>
<evidence type="ECO:0000313" key="2">
    <source>
        <dbReference type="Proteomes" id="UP000829196"/>
    </source>
</evidence>
<sequence length="127" mass="14435">MEKAWLLVVKVGKGASGYSLAKGFGPGSLEASQGWRLVEEGIRWLAVCGFSEFRQGGRVQCMLEFGLEVMFGYNTRWIERDLPKWKRGVGLELSHGRGRNVSMLYFSPHFIHTNGEVEQDLRRNRVS</sequence>
<name>A0A8T3B9C3_DENNO</name>
<dbReference type="Proteomes" id="UP000829196">
    <property type="component" value="Unassembled WGS sequence"/>
</dbReference>
<proteinExistence type="predicted"/>
<reference evidence="1" key="1">
    <citation type="journal article" date="2022" name="Front. Genet.">
        <title>Chromosome-Scale Assembly of the Dendrobium nobile Genome Provides Insights Into the Molecular Mechanism of the Biosynthesis of the Medicinal Active Ingredient of Dendrobium.</title>
        <authorList>
            <person name="Xu Q."/>
            <person name="Niu S.-C."/>
            <person name="Li K.-L."/>
            <person name="Zheng P.-J."/>
            <person name="Zhang X.-J."/>
            <person name="Jia Y."/>
            <person name="Liu Y."/>
            <person name="Niu Y.-X."/>
            <person name="Yu L.-H."/>
            <person name="Chen D.-F."/>
            <person name="Zhang G.-Q."/>
        </authorList>
    </citation>
    <scope>NUCLEOTIDE SEQUENCE</scope>
    <source>
        <tissue evidence="1">Leaf</tissue>
    </source>
</reference>
<keyword evidence="2" id="KW-1185">Reference proteome</keyword>
<comment type="caution">
    <text evidence="1">The sequence shown here is derived from an EMBL/GenBank/DDBJ whole genome shotgun (WGS) entry which is preliminary data.</text>
</comment>
<gene>
    <name evidence="1" type="ORF">KFK09_014149</name>
</gene>
<protein>
    <submittedName>
        <fullName evidence="1">Uncharacterized protein</fullName>
    </submittedName>
</protein>
<dbReference type="AlphaFoldDB" id="A0A8T3B9C3"/>
<accession>A0A8T3B9C3</accession>